<protein>
    <submittedName>
        <fullName evidence="2">Uncharacterized protein</fullName>
    </submittedName>
</protein>
<evidence type="ECO:0000313" key="2">
    <source>
        <dbReference type="EMBL" id="KAJ1214681.1"/>
    </source>
</evidence>
<gene>
    <name evidence="2" type="ORF">NDU88_002299</name>
</gene>
<dbReference type="Proteomes" id="UP001066276">
    <property type="component" value="Chromosome 1_1"/>
</dbReference>
<sequence length="114" mass="11335">MGSIPPYPWGTSAVAVPDQDADRSGTYPHTHPGDEGICKSLLNVAQERTGERGAVDKMGATAVRKRMVAASVAAAVALRETAAAPGKPAAAKEADPAPDAGTTATPGGAAREGG</sequence>
<feature type="region of interest" description="Disordered" evidence="1">
    <location>
        <begin position="82"/>
        <end position="114"/>
    </location>
</feature>
<accession>A0AAV7WPT3</accession>
<dbReference type="EMBL" id="JANPWB010000001">
    <property type="protein sequence ID" value="KAJ1214681.1"/>
    <property type="molecule type" value="Genomic_DNA"/>
</dbReference>
<evidence type="ECO:0000256" key="1">
    <source>
        <dbReference type="SAM" id="MobiDB-lite"/>
    </source>
</evidence>
<keyword evidence="3" id="KW-1185">Reference proteome</keyword>
<name>A0AAV7WPT3_PLEWA</name>
<comment type="caution">
    <text evidence="2">The sequence shown here is derived from an EMBL/GenBank/DDBJ whole genome shotgun (WGS) entry which is preliminary data.</text>
</comment>
<dbReference type="AlphaFoldDB" id="A0AAV7WPT3"/>
<feature type="compositionally biased region" description="Low complexity" evidence="1">
    <location>
        <begin position="96"/>
        <end position="114"/>
    </location>
</feature>
<feature type="region of interest" description="Disordered" evidence="1">
    <location>
        <begin position="1"/>
        <end position="34"/>
    </location>
</feature>
<reference evidence="2" key="1">
    <citation type="journal article" date="2022" name="bioRxiv">
        <title>Sequencing and chromosome-scale assembly of the giantPleurodeles waltlgenome.</title>
        <authorList>
            <person name="Brown T."/>
            <person name="Elewa A."/>
            <person name="Iarovenko S."/>
            <person name="Subramanian E."/>
            <person name="Araus A.J."/>
            <person name="Petzold A."/>
            <person name="Susuki M."/>
            <person name="Suzuki K.-i.T."/>
            <person name="Hayashi T."/>
            <person name="Toyoda A."/>
            <person name="Oliveira C."/>
            <person name="Osipova E."/>
            <person name="Leigh N.D."/>
            <person name="Simon A."/>
            <person name="Yun M.H."/>
        </authorList>
    </citation>
    <scope>NUCLEOTIDE SEQUENCE</scope>
    <source>
        <strain evidence="2">20211129_DDA</strain>
        <tissue evidence="2">Liver</tissue>
    </source>
</reference>
<evidence type="ECO:0000313" key="3">
    <source>
        <dbReference type="Proteomes" id="UP001066276"/>
    </source>
</evidence>
<proteinExistence type="predicted"/>
<organism evidence="2 3">
    <name type="scientific">Pleurodeles waltl</name>
    <name type="common">Iberian ribbed newt</name>
    <dbReference type="NCBI Taxonomy" id="8319"/>
    <lineage>
        <taxon>Eukaryota</taxon>
        <taxon>Metazoa</taxon>
        <taxon>Chordata</taxon>
        <taxon>Craniata</taxon>
        <taxon>Vertebrata</taxon>
        <taxon>Euteleostomi</taxon>
        <taxon>Amphibia</taxon>
        <taxon>Batrachia</taxon>
        <taxon>Caudata</taxon>
        <taxon>Salamandroidea</taxon>
        <taxon>Salamandridae</taxon>
        <taxon>Pleurodelinae</taxon>
        <taxon>Pleurodeles</taxon>
    </lineage>
</organism>